<dbReference type="AlphaFoldDB" id="A0A1Z5KF50"/>
<evidence type="ECO:0000313" key="2">
    <source>
        <dbReference type="Proteomes" id="UP000198406"/>
    </source>
</evidence>
<evidence type="ECO:0000313" key="1">
    <source>
        <dbReference type="EMBL" id="GAX24923.1"/>
    </source>
</evidence>
<comment type="caution">
    <text evidence="1">The sequence shown here is derived from an EMBL/GenBank/DDBJ whole genome shotgun (WGS) entry which is preliminary data.</text>
</comment>
<gene>
    <name evidence="1" type="ORF">FisN_2Lh200</name>
</gene>
<keyword evidence="2" id="KW-1185">Reference proteome</keyword>
<dbReference type="EMBL" id="BDSP01000218">
    <property type="protein sequence ID" value="GAX24923.1"/>
    <property type="molecule type" value="Genomic_DNA"/>
</dbReference>
<accession>A0A1Z5KF50</accession>
<name>A0A1Z5KF50_FISSO</name>
<dbReference type="Pfam" id="PF13344">
    <property type="entry name" value="Hydrolase_6"/>
    <property type="match status" value="1"/>
</dbReference>
<organism evidence="1 2">
    <name type="scientific">Fistulifera solaris</name>
    <name type="common">Oleaginous diatom</name>
    <dbReference type="NCBI Taxonomy" id="1519565"/>
    <lineage>
        <taxon>Eukaryota</taxon>
        <taxon>Sar</taxon>
        <taxon>Stramenopiles</taxon>
        <taxon>Ochrophyta</taxon>
        <taxon>Bacillariophyta</taxon>
        <taxon>Bacillariophyceae</taxon>
        <taxon>Bacillariophycidae</taxon>
        <taxon>Naviculales</taxon>
        <taxon>Naviculaceae</taxon>
        <taxon>Fistulifera</taxon>
    </lineage>
</organism>
<protein>
    <submittedName>
        <fullName evidence="1">Uncharacterized protein</fullName>
    </submittedName>
</protein>
<dbReference type="OrthoDB" id="426235at2759"/>
<dbReference type="InParanoid" id="A0A1Z5KF50"/>
<dbReference type="PANTHER" id="PTHR19288:SF90">
    <property type="entry name" value="OS08G0542600 PROTEIN"/>
    <property type="match status" value="1"/>
</dbReference>
<dbReference type="InterPro" id="IPR006357">
    <property type="entry name" value="HAD-SF_hydro_IIA"/>
</dbReference>
<sequence length="343" mass="37265">MRFASSTASSIIFLTATSRRRFYSASAFTVHNSFSELIHRYDAFILDQFGVMHDGVNALDGAVDCVRELYENGKTLIILSNTSAPSQAALQKLPKFGFDETHFLGAVTSGEEASKYIRQTFGSQPSSPSKALFLTWDASDVNNPRLTATPQRFLQECGHVQVASTVEEADFLLLHGSEVWYRGDSLSQKSLKRFIEEGDLTDLETILQACIDRSLPCVCANPDFVVQTPEGGQAHMPGKIAARYQELGGHTTLFGKPHKDQFLACIDRLGLEKSRVAHVGDSLHHDIAGACQAGIPSVFVTSGIHASQFGTSFGELPGIELIDQVVTQAGSAVPTHVVSAFRI</sequence>
<dbReference type="Gene3D" id="3.40.50.1000">
    <property type="entry name" value="HAD superfamily/HAD-like"/>
    <property type="match status" value="2"/>
</dbReference>
<proteinExistence type="predicted"/>
<dbReference type="InterPro" id="IPR023214">
    <property type="entry name" value="HAD_sf"/>
</dbReference>
<dbReference type="Proteomes" id="UP000198406">
    <property type="component" value="Unassembled WGS sequence"/>
</dbReference>
<dbReference type="GO" id="GO:0005737">
    <property type="term" value="C:cytoplasm"/>
    <property type="evidence" value="ECO:0007669"/>
    <property type="project" value="TreeGrafter"/>
</dbReference>
<dbReference type="SUPFAM" id="SSF56784">
    <property type="entry name" value="HAD-like"/>
    <property type="match status" value="1"/>
</dbReference>
<dbReference type="Pfam" id="PF13242">
    <property type="entry name" value="Hydrolase_like"/>
    <property type="match status" value="1"/>
</dbReference>
<reference evidence="1 2" key="1">
    <citation type="journal article" date="2015" name="Plant Cell">
        <title>Oil accumulation by the oleaginous diatom Fistulifera solaris as revealed by the genome and transcriptome.</title>
        <authorList>
            <person name="Tanaka T."/>
            <person name="Maeda Y."/>
            <person name="Veluchamy A."/>
            <person name="Tanaka M."/>
            <person name="Abida H."/>
            <person name="Marechal E."/>
            <person name="Bowler C."/>
            <person name="Muto M."/>
            <person name="Sunaga Y."/>
            <person name="Tanaka M."/>
            <person name="Yoshino T."/>
            <person name="Taniguchi T."/>
            <person name="Fukuda Y."/>
            <person name="Nemoto M."/>
            <person name="Matsumoto M."/>
            <person name="Wong P.S."/>
            <person name="Aburatani S."/>
            <person name="Fujibuchi W."/>
        </authorList>
    </citation>
    <scope>NUCLEOTIDE SEQUENCE [LARGE SCALE GENOMIC DNA]</scope>
    <source>
        <strain evidence="1 2">JPCC DA0580</strain>
    </source>
</reference>
<dbReference type="GO" id="GO:0016791">
    <property type="term" value="F:phosphatase activity"/>
    <property type="evidence" value="ECO:0007669"/>
    <property type="project" value="TreeGrafter"/>
</dbReference>
<dbReference type="PANTHER" id="PTHR19288">
    <property type="entry name" value="4-NITROPHENYLPHOSPHATASE-RELATED"/>
    <property type="match status" value="1"/>
</dbReference>
<dbReference type="InterPro" id="IPR036412">
    <property type="entry name" value="HAD-like_sf"/>
</dbReference>